<dbReference type="InterPro" id="IPR011936">
    <property type="entry name" value="Myxo_disulph_rpt"/>
</dbReference>
<accession>A0A1F6P0G8</accession>
<dbReference type="EMBL" id="MFQY01000035">
    <property type="protein sequence ID" value="OGH89682.1"/>
    <property type="molecule type" value="Genomic_DNA"/>
</dbReference>
<reference evidence="6 7" key="1">
    <citation type="journal article" date="2016" name="Nat. Commun.">
        <title>Thousands of microbial genomes shed light on interconnected biogeochemical processes in an aquifer system.</title>
        <authorList>
            <person name="Anantharaman K."/>
            <person name="Brown C.T."/>
            <person name="Hug L.A."/>
            <person name="Sharon I."/>
            <person name="Castelle C.J."/>
            <person name="Probst A.J."/>
            <person name="Thomas B.C."/>
            <person name="Singh A."/>
            <person name="Wilkins M.J."/>
            <person name="Karaoz U."/>
            <person name="Brodie E.L."/>
            <person name="Williams K.H."/>
            <person name="Hubbard S.S."/>
            <person name="Banfield J.F."/>
        </authorList>
    </citation>
    <scope>NUCLEOTIDE SEQUENCE [LARGE SCALE GENOMIC DNA]</scope>
</reference>
<evidence type="ECO:0000259" key="5">
    <source>
        <dbReference type="Pfam" id="PF16173"/>
    </source>
</evidence>
<dbReference type="PANTHER" id="PTHR46130:SF1">
    <property type="entry name" value="PAPPALYSIN-2"/>
    <property type="match status" value="1"/>
</dbReference>
<dbReference type="SUPFAM" id="SSF101908">
    <property type="entry name" value="Putative isomerase YbhE"/>
    <property type="match status" value="1"/>
</dbReference>
<dbReference type="InterPro" id="IPR032379">
    <property type="entry name" value="DUF4874"/>
</dbReference>
<dbReference type="InterPro" id="IPR032267">
    <property type="entry name" value="DUF4832"/>
</dbReference>
<dbReference type="InterPro" id="IPR043543">
    <property type="entry name" value="PAPPA/PAPPA2"/>
</dbReference>
<dbReference type="NCBIfam" id="TIGR02232">
    <property type="entry name" value="myxo_disulf_rpt"/>
    <property type="match status" value="4"/>
</dbReference>
<dbReference type="GO" id="GO:0007166">
    <property type="term" value="P:cell surface receptor signaling pathway"/>
    <property type="evidence" value="ECO:0007669"/>
    <property type="project" value="TreeGrafter"/>
</dbReference>
<organism evidence="6 7">
    <name type="scientific">Candidatus Magasanikbacteria bacterium RIFOXYC2_FULL_40_16</name>
    <dbReference type="NCBI Taxonomy" id="1798703"/>
    <lineage>
        <taxon>Bacteria</taxon>
        <taxon>Candidatus Magasanikiibacteriota</taxon>
    </lineage>
</organism>
<dbReference type="GO" id="GO:0004222">
    <property type="term" value="F:metalloendopeptidase activity"/>
    <property type="evidence" value="ECO:0007669"/>
    <property type="project" value="TreeGrafter"/>
</dbReference>
<dbReference type="Pfam" id="PF08309">
    <property type="entry name" value="LVIVD"/>
    <property type="match status" value="7"/>
</dbReference>
<proteinExistence type="predicted"/>
<evidence type="ECO:0000256" key="2">
    <source>
        <dbReference type="ARBA" id="ARBA00022737"/>
    </source>
</evidence>
<keyword evidence="1" id="KW-0732">Signal</keyword>
<dbReference type="InterPro" id="IPR013783">
    <property type="entry name" value="Ig-like_fold"/>
</dbReference>
<comment type="caution">
    <text evidence="6">The sequence shown here is derived from an EMBL/GenBank/DDBJ whole genome shotgun (WGS) entry which is preliminary data.</text>
</comment>
<evidence type="ECO:0000259" key="4">
    <source>
        <dbReference type="Pfam" id="PF16116"/>
    </source>
</evidence>
<dbReference type="Pfam" id="PF16173">
    <property type="entry name" value="DUF4874"/>
    <property type="match status" value="1"/>
</dbReference>
<evidence type="ECO:0000256" key="1">
    <source>
        <dbReference type="ARBA" id="ARBA00022729"/>
    </source>
</evidence>
<evidence type="ECO:0000313" key="6">
    <source>
        <dbReference type="EMBL" id="OGH89682.1"/>
    </source>
</evidence>
<protein>
    <recommendedName>
        <fullName evidence="8">DUF4832 domain-containing protein</fullName>
    </recommendedName>
</protein>
<evidence type="ECO:0008006" key="8">
    <source>
        <dbReference type="Google" id="ProtNLM"/>
    </source>
</evidence>
<feature type="domain" description="DUF4832" evidence="4">
    <location>
        <begin position="954"/>
        <end position="1151"/>
    </location>
</feature>
<dbReference type="PANTHER" id="PTHR46130">
    <property type="entry name" value="LAMGL DOMAIN-CONTAINING PROTEIN"/>
    <property type="match status" value="1"/>
</dbReference>
<keyword evidence="2" id="KW-0677">Repeat</keyword>
<sequence>MGAIRDFKKIDILFFFLLFGFFILLPFDGVKAVCGDTILEYWSPLYENCERDWIFSSLPSCCNPSTCQVYPGYDIDTCANTCGDAVVQSIESSEVCDNGSALNETVYCAYTPVLLPSCTSCWNHCANTLAGTPQYCGDDTPNGPETCDDGVNNGRPPSLVIPPTPMGFFDTSGNSFGIKISGNYAYVADSGGGLRIINISNPSSPTSVGTYATTAWNLDIAGSFAYVAAYSNGLQIINITNPASPSLVGSRTTSAAATDVVVSGNYAYLAIFNTGLQIINISNPASPSSESTLTIPGSNPTGVFKVGNYVYVADFNNRLHIINVTNPASPVITGSYTSPFPIYAVTVFGNYAYASDTSGALRIINIFNPASPSLVGLIDTPGSSRGLFMSGQYIYMTDGLVGGMRIINVSTPTAPTALTSVDTPGNASDVYVLGDYAYVADYGSGLRIFRVKLSGQPNYCNSTCNGSVPPVCGNAFSETGETCDEYPYNGVACIPQYNGTCAYCNNSCAQSNVSGPYCGDGTTAPIFEVCDDSNTITETSANCPYDNPVCTFCRADCGQVLNLTGPYCGDGTRQIAIASVCAGGTNHGNVCVNAAQCPGGSCLPVEACDDGNSTDAGTCNSICTALTYCGDGTTQNPNGAGQTEQCDDGNSTEGDGCNSNCTPAVCGNGYVETGEQCDTGGQTATCDTDCTTAVCGDSVINSAAGETCEPPNTGTCNATCTISECGNGLVELGEECDGGGSCGAEITTKTFTESTSDFVNPERGLYQHYETHSSSHVPLSLSSLTSLRNTNGVSLILRIVYLDSFVNASISTTFLNALTADFNTMRNAGVKAILRFAYTTDSTAPFGDATKLRMLEHISQLSPLLNANSDVILTMQTGLIGTWGEWYYTDFFGYPPPLSSTNLTDRAEIVTALLNAFPDSRMIQLRTPLIKQQTFGTSVPLTEVEAYNGTNRARTGHHNDCFLASNSDFGTYVNTTTEYPYLATETLYTPMGGETCSPNPPRSLCPTALAELQMFHWTYLNRSYHPDVISGLISGNCFEDIKRELGYRFVLRNVSYNNPVEPGGALSLSITLENVGYAALFNERPVFIVISDGTTLNLNMDAREWSAGNTHTFNVNLTAPSNPGTYSVRLWMPDNSPSLEDNPMYAIRFANTSVWDGVAGNNILFDDLVVDTDCTGGTGGETATCDADCTAVVCGDSTINTTSGEQCDPPGGTCNASCLIAVCGNNYVDLGEDCDVWSSQIHSDTTTCDANCSTRACNDGYLNDFEVCDTSATNPFDGATCSSVTAGAFPSGALGCNLCNSINTTGCYLCGNGTLEDAEYCDDGNTVSGDGCESTCMSWTTGWSCIDNPASPPAPDSLCAMLCGNNHIDSGEACDDGDNITETAVDCPYGIPSCTFCNATCSQILNFSGPYCGNSIVEVGEEVCDLGIAQNNNPDCSYGLQSCVVCLSDCSEQQAGNTSFCGDREVDPANEDCDYDEGLPATDGDGCSSTCEVEEGYSCGNFGIGGSYTCEFHCGIDLDLDTFYEDTNFDINGDGIIDIDEECDDGPENGIRCAPDYGADCPWCTNSCESRTVTADYCGDGDINTLYEQCDQGNTVGGDGCSVACDIESGWQCFGARSSACSPISGDGICVGAPFESCLNNFDDCGACSIVDVLTALPGQTSGLLNGILNSITDIFPTPQLRINIPGLNLNRARVDEPIEVEVRVKGFGIKTPFFMGEKEVSVTIQPFDPDHPENDLINITLD</sequence>
<dbReference type="InterPro" id="IPR013211">
    <property type="entry name" value="LVIVD"/>
</dbReference>
<evidence type="ECO:0000256" key="3">
    <source>
        <dbReference type="ARBA" id="ARBA00023157"/>
    </source>
</evidence>
<gene>
    <name evidence="6" type="ORF">A2469_03380</name>
</gene>
<dbReference type="Pfam" id="PF16116">
    <property type="entry name" value="DUF4832"/>
    <property type="match status" value="1"/>
</dbReference>
<dbReference type="Proteomes" id="UP000178895">
    <property type="component" value="Unassembled WGS sequence"/>
</dbReference>
<dbReference type="Gene3D" id="2.60.40.10">
    <property type="entry name" value="Immunoglobulins"/>
    <property type="match status" value="1"/>
</dbReference>
<name>A0A1F6P0G8_9BACT</name>
<feature type="domain" description="DUF4874" evidence="5">
    <location>
        <begin position="760"/>
        <end position="928"/>
    </location>
</feature>
<dbReference type="GO" id="GO:0006508">
    <property type="term" value="P:proteolysis"/>
    <property type="evidence" value="ECO:0007669"/>
    <property type="project" value="TreeGrafter"/>
</dbReference>
<keyword evidence="3" id="KW-1015">Disulfide bond</keyword>
<dbReference type="GO" id="GO:0005615">
    <property type="term" value="C:extracellular space"/>
    <property type="evidence" value="ECO:0007669"/>
    <property type="project" value="TreeGrafter"/>
</dbReference>
<evidence type="ECO:0000313" key="7">
    <source>
        <dbReference type="Proteomes" id="UP000178895"/>
    </source>
</evidence>